<evidence type="ECO:0008006" key="3">
    <source>
        <dbReference type="Google" id="ProtNLM"/>
    </source>
</evidence>
<dbReference type="Pfam" id="PF03087">
    <property type="entry name" value="BPS1"/>
    <property type="match status" value="2"/>
</dbReference>
<evidence type="ECO:0000313" key="2">
    <source>
        <dbReference type="Proteomes" id="UP000823749"/>
    </source>
</evidence>
<protein>
    <recommendedName>
        <fullName evidence="3">DUF241 domain protein</fullName>
    </recommendedName>
</protein>
<dbReference type="PANTHER" id="PTHR33070">
    <property type="entry name" value="OS06G0725500 PROTEIN"/>
    <property type="match status" value="1"/>
</dbReference>
<evidence type="ECO:0000313" key="1">
    <source>
        <dbReference type="EMBL" id="KAG5547550.1"/>
    </source>
</evidence>
<dbReference type="InterPro" id="IPR004320">
    <property type="entry name" value="BPS1_pln"/>
</dbReference>
<dbReference type="AlphaFoldDB" id="A0AAV6K5B6"/>
<dbReference type="PANTHER" id="PTHR33070:SF129">
    <property type="entry name" value="DUF241 DOMAIN PROTEIN"/>
    <property type="match status" value="1"/>
</dbReference>
<dbReference type="GO" id="GO:0048367">
    <property type="term" value="P:shoot system development"/>
    <property type="evidence" value="ECO:0007669"/>
    <property type="project" value="InterPro"/>
</dbReference>
<dbReference type="Proteomes" id="UP000823749">
    <property type="component" value="Chromosome 5"/>
</dbReference>
<accession>A0AAV6K5B6</accession>
<sequence>MSSSPLRSKSYHARSVSLPSRSHPLIPQFSEHLCRLSASEATSSTLPLISNRLSGLENLYDCVDDLLLLPQTQQRLAGQLNEKWVGEALDGYLRLLDACAATKDIFSQAKEEAKKVVQKLLKDLKSIENKDTFNVPTLDKDHESVATFGMLKEVEDVTVSALESLLCYTLGTNMQSRRSGWSLVSKLIHHKRATCQVKETVINRRNHKSIRSFDISHSISISSFPYSKLEREMDSSPLRSKSNYHSRSISLPSRLHPLIPHIDENLKLNGLQNMFDRLDDLLLLPHTQQVLSQRRHETWVEEVLEKHLRLLDICAAAKDVSTQTKQDVRHLLSILRRRRDANDFAAYLTSRKKAKKVIQKSLKDLKSIKSKSAVIAFDKSHGISEIVSFLNEVEAATIEVFESLLSYIAGTKMESRMLGFSLVSKLMNHKKVASREEETNTKAFEKFDVALHSLNSHKTSETDGVQNELGKLDLCIQDMEEGLECLFRRLIKSRVSLLNILNH</sequence>
<keyword evidence="2" id="KW-1185">Reference proteome</keyword>
<proteinExistence type="predicted"/>
<comment type="caution">
    <text evidence="1">The sequence shown here is derived from an EMBL/GenBank/DDBJ whole genome shotgun (WGS) entry which is preliminary data.</text>
</comment>
<dbReference type="GO" id="GO:0048364">
    <property type="term" value="P:root development"/>
    <property type="evidence" value="ECO:0007669"/>
    <property type="project" value="InterPro"/>
</dbReference>
<name>A0AAV6K5B6_9ERIC</name>
<organism evidence="1 2">
    <name type="scientific">Rhododendron griersonianum</name>
    <dbReference type="NCBI Taxonomy" id="479676"/>
    <lineage>
        <taxon>Eukaryota</taxon>
        <taxon>Viridiplantae</taxon>
        <taxon>Streptophyta</taxon>
        <taxon>Embryophyta</taxon>
        <taxon>Tracheophyta</taxon>
        <taxon>Spermatophyta</taxon>
        <taxon>Magnoliopsida</taxon>
        <taxon>eudicotyledons</taxon>
        <taxon>Gunneridae</taxon>
        <taxon>Pentapetalae</taxon>
        <taxon>asterids</taxon>
        <taxon>Ericales</taxon>
        <taxon>Ericaceae</taxon>
        <taxon>Ericoideae</taxon>
        <taxon>Rhodoreae</taxon>
        <taxon>Rhododendron</taxon>
    </lineage>
</organism>
<gene>
    <name evidence="1" type="ORF">RHGRI_013288</name>
</gene>
<reference evidence="1" key="1">
    <citation type="submission" date="2020-08" db="EMBL/GenBank/DDBJ databases">
        <title>Plant Genome Project.</title>
        <authorList>
            <person name="Zhang R.-G."/>
        </authorList>
    </citation>
    <scope>NUCLEOTIDE SEQUENCE</scope>
    <source>
        <strain evidence="1">WSP0</strain>
        <tissue evidence="1">Leaf</tissue>
    </source>
</reference>
<dbReference type="EMBL" id="JACTNZ010000005">
    <property type="protein sequence ID" value="KAG5547550.1"/>
    <property type="molecule type" value="Genomic_DNA"/>
</dbReference>